<evidence type="ECO:0000313" key="3">
    <source>
        <dbReference type="Proteomes" id="UP000663868"/>
    </source>
</evidence>
<keyword evidence="1" id="KW-0472">Membrane</keyword>
<organism evidence="2 3">
    <name type="scientific">Adineta steineri</name>
    <dbReference type="NCBI Taxonomy" id="433720"/>
    <lineage>
        <taxon>Eukaryota</taxon>
        <taxon>Metazoa</taxon>
        <taxon>Spiralia</taxon>
        <taxon>Gnathifera</taxon>
        <taxon>Rotifera</taxon>
        <taxon>Eurotatoria</taxon>
        <taxon>Bdelloidea</taxon>
        <taxon>Adinetida</taxon>
        <taxon>Adinetidae</taxon>
        <taxon>Adineta</taxon>
    </lineage>
</organism>
<gene>
    <name evidence="2" type="ORF">KXQ929_LOCUS26099</name>
</gene>
<protein>
    <recommendedName>
        <fullName evidence="4">Transmembrane protein</fullName>
    </recommendedName>
</protein>
<name>A0A819LCX2_9BILA</name>
<accession>A0A819LCX2</accession>
<proteinExistence type="predicted"/>
<feature type="transmembrane region" description="Helical" evidence="1">
    <location>
        <begin position="54"/>
        <end position="73"/>
    </location>
</feature>
<dbReference type="EMBL" id="CAJOBB010002329">
    <property type="protein sequence ID" value="CAF3959365.1"/>
    <property type="molecule type" value="Genomic_DNA"/>
</dbReference>
<feature type="transmembrane region" description="Helical" evidence="1">
    <location>
        <begin position="471"/>
        <end position="489"/>
    </location>
</feature>
<feature type="transmembrane region" description="Helical" evidence="1">
    <location>
        <begin position="385"/>
        <end position="407"/>
    </location>
</feature>
<evidence type="ECO:0008006" key="4">
    <source>
        <dbReference type="Google" id="ProtNLM"/>
    </source>
</evidence>
<reference evidence="2" key="1">
    <citation type="submission" date="2021-02" db="EMBL/GenBank/DDBJ databases">
        <authorList>
            <person name="Nowell W R."/>
        </authorList>
    </citation>
    <scope>NUCLEOTIDE SEQUENCE</scope>
</reference>
<feature type="transmembrane region" description="Helical" evidence="1">
    <location>
        <begin position="801"/>
        <end position="822"/>
    </location>
</feature>
<dbReference type="Proteomes" id="UP000663868">
    <property type="component" value="Unassembled WGS sequence"/>
</dbReference>
<keyword evidence="1" id="KW-0812">Transmembrane</keyword>
<sequence length="897" mass="103307">MHAENELQMAGCPLSLSQLWQKLWSIVRDFNLFPSIPPSTDEYQLRNQRISTRIFTILLTLSLTILISYISFINVTKIIYINSPTILQYSQLYLTYPQTLECPCTDISIGYDKFIQVNYTLHQICTSTFITDDWISYLVNSVELVNFNSDDFRWSGPSIFQALSAFCQLSNQTISNRLIQFYSSQYVSVSVTPLQVLQSQTQAFISQFISSMTNDFSLSLLTIRETTQSNSLVSGQFNNYKFEAYSTNSISSYSLSYGNCNCAYSAMCIYEFRIYDPTGSYALFTVPGIYTGCYIIESLLLSNLECFYNETCINQIQSYFIYYLSMNLTTLDTSLLVRFSMHSTIQELVDQLMVEEWNSSTIYDGYYNECQPSKCSYSYETKNSVVYIVTTVIGLVGGLITVLKLIVPRVVKLIRRKKEPRRPEAVMNVNERIQALKQQLNLSLQNFNIFSSTPPSTDERQLRNQRISTRIFIILLTLSLTILILYTSLVNTTQTIHTISPTITQYSQLYSTYPQTLECTCTNISIGYDKFIQVNYTLHQICTSIFVQDIWINYFYDTIPTGIVYASDFRMAGQFIFQGLSTFCQLSNQTISNHLIQFYSSQYVSVSVTPLQVLQSQTQAFISQFISSMTNDFSLSLLTIRETTQSNSLVSGQFNNYKFEAYSTNSISSYSLSYGNCNCAYSAMCIYEFRIYDPTGSYALFTVPGIYTGCYIIESLLLSNLECFYNETCINQIQSYFIYYLSMNLTTLDTSLLVRFSMHSTIQELVDQLMVEEWNSSTIYDGYYNECQPSKCSYSYETKNGLIYIITTVIGLRIFYSIINLFTTYEAPLRSYTQCRINVLKNALQEGIRNRDNIDIILLEQQFDHESEISIVGITKRIHPIRDEIKTSFYKYSRIRL</sequence>
<dbReference type="AlphaFoldDB" id="A0A819LCX2"/>
<comment type="caution">
    <text evidence="2">The sequence shown here is derived from an EMBL/GenBank/DDBJ whole genome shotgun (WGS) entry which is preliminary data.</text>
</comment>
<keyword evidence="1" id="KW-1133">Transmembrane helix</keyword>
<evidence type="ECO:0000256" key="1">
    <source>
        <dbReference type="SAM" id="Phobius"/>
    </source>
</evidence>
<evidence type="ECO:0000313" key="2">
    <source>
        <dbReference type="EMBL" id="CAF3959365.1"/>
    </source>
</evidence>